<dbReference type="InterPro" id="IPR003140">
    <property type="entry name" value="PLipase/COase/thioEstase"/>
</dbReference>
<dbReference type="Gene3D" id="3.40.50.1820">
    <property type="entry name" value="alpha/beta hydrolase"/>
    <property type="match status" value="1"/>
</dbReference>
<dbReference type="AlphaFoldDB" id="A0A1X7BU39"/>
<evidence type="ECO:0000256" key="3">
    <source>
        <dbReference type="ARBA" id="ARBA00022525"/>
    </source>
</evidence>
<proteinExistence type="inferred from homology"/>
<accession>A0A1X7BU39</accession>
<sequence length="282" mass="30467">MKNLSKAIWALALSAMMVPVSAAAECADQPGACKIEAGSYELQLPMQSDSPAPVVIFLHGYGGNGKSALISEHIAGPILRRGYAVIAPNALRRDGSGPRAWNFHPDFRTGRDEYEFIRAVLADAAANHNLDTSRVLLSGFSIGGSMTAYIACETPGFFHAYAPVGGNVWRPHPLSCAAPVKMFHTHGWTDSTVPLEGRVVGSGFTQGDVFHALGIWRQSNRCDQPRANVFSQTGMFMRRAWTNCAPGSALEFALFPGGHTVPEGWADMALDWFEKHVPPVTN</sequence>
<comment type="subcellular location">
    <subcellularLocation>
        <location evidence="1">Secreted</location>
    </subcellularLocation>
</comment>
<evidence type="ECO:0000259" key="11">
    <source>
        <dbReference type="Pfam" id="PF02230"/>
    </source>
</evidence>
<dbReference type="RefSeq" id="WP_085801063.1">
    <property type="nucleotide sequence ID" value="NZ_JAIMIB010000009.1"/>
</dbReference>
<keyword evidence="5 10" id="KW-0732">Signal</keyword>
<evidence type="ECO:0000256" key="4">
    <source>
        <dbReference type="ARBA" id="ARBA00022651"/>
    </source>
</evidence>
<evidence type="ECO:0000256" key="6">
    <source>
        <dbReference type="ARBA" id="ARBA00022801"/>
    </source>
</evidence>
<dbReference type="OrthoDB" id="9805640at2"/>
<feature type="domain" description="Phospholipase/carboxylesterase/thioesterase" evidence="11">
    <location>
        <begin position="48"/>
        <end position="196"/>
    </location>
</feature>
<evidence type="ECO:0000256" key="8">
    <source>
        <dbReference type="ARBA" id="ARBA00023326"/>
    </source>
</evidence>
<dbReference type="SUPFAM" id="SSF53474">
    <property type="entry name" value="alpha/beta-Hydrolases"/>
    <property type="match status" value="1"/>
</dbReference>
<protein>
    <submittedName>
        <fullName evidence="12">Alpha/beta hydrolase family protein</fullName>
    </submittedName>
</protein>
<feature type="chain" id="PRO_5012530266" evidence="10">
    <location>
        <begin position="23"/>
        <end position="282"/>
    </location>
</feature>
<dbReference type="PANTHER" id="PTHR38050:SF1">
    <property type="entry name" value="FERULOYL ESTERASE C"/>
    <property type="match status" value="1"/>
</dbReference>
<keyword evidence="13" id="KW-1185">Reference proteome</keyword>
<evidence type="ECO:0000256" key="1">
    <source>
        <dbReference type="ARBA" id="ARBA00004613"/>
    </source>
</evidence>
<evidence type="ECO:0000256" key="10">
    <source>
        <dbReference type="SAM" id="SignalP"/>
    </source>
</evidence>
<feature type="signal peptide" evidence="10">
    <location>
        <begin position="1"/>
        <end position="22"/>
    </location>
</feature>
<evidence type="ECO:0000313" key="12">
    <source>
        <dbReference type="EMBL" id="SMC13128.1"/>
    </source>
</evidence>
<keyword evidence="4" id="KW-0858">Xylan degradation</keyword>
<organism evidence="12 13">
    <name type="scientific">Roseovarius aestuarii</name>
    <dbReference type="NCBI Taxonomy" id="475083"/>
    <lineage>
        <taxon>Bacteria</taxon>
        <taxon>Pseudomonadati</taxon>
        <taxon>Pseudomonadota</taxon>
        <taxon>Alphaproteobacteria</taxon>
        <taxon>Rhodobacterales</taxon>
        <taxon>Roseobacteraceae</taxon>
        <taxon>Roseovarius</taxon>
    </lineage>
</organism>
<evidence type="ECO:0000256" key="9">
    <source>
        <dbReference type="ARBA" id="ARBA00025250"/>
    </source>
</evidence>
<evidence type="ECO:0000313" key="13">
    <source>
        <dbReference type="Proteomes" id="UP000193224"/>
    </source>
</evidence>
<keyword evidence="8" id="KW-0624">Polysaccharide degradation</keyword>
<dbReference type="InterPro" id="IPR043595">
    <property type="entry name" value="FaeB/C/D"/>
</dbReference>
<dbReference type="InterPro" id="IPR029058">
    <property type="entry name" value="AB_hydrolase_fold"/>
</dbReference>
<dbReference type="EMBL" id="FWXB01000011">
    <property type="protein sequence ID" value="SMC13128.1"/>
    <property type="molecule type" value="Genomic_DNA"/>
</dbReference>
<comment type="similarity">
    <text evidence="2">Belongs to the faeC family.</text>
</comment>
<evidence type="ECO:0000256" key="7">
    <source>
        <dbReference type="ARBA" id="ARBA00023277"/>
    </source>
</evidence>
<dbReference type="GO" id="GO:0030600">
    <property type="term" value="F:feruloyl esterase activity"/>
    <property type="evidence" value="ECO:0007669"/>
    <property type="project" value="InterPro"/>
</dbReference>
<dbReference type="GO" id="GO:0045493">
    <property type="term" value="P:xylan catabolic process"/>
    <property type="evidence" value="ECO:0007669"/>
    <property type="project" value="UniProtKB-KW"/>
</dbReference>
<keyword evidence="7" id="KW-0119">Carbohydrate metabolism</keyword>
<evidence type="ECO:0000256" key="2">
    <source>
        <dbReference type="ARBA" id="ARBA00010278"/>
    </source>
</evidence>
<comment type="function">
    <text evidence="9">Involved in degradation of plant cell walls. Hydrolyzes the feruloyl-arabinose ester bond in arabinoxylans, and the feruloyl-galactose ester bond in pectin. Active against paranitrophenyl-acetate, methyl ferulate and wheat arabinoxylan.</text>
</comment>
<dbReference type="GO" id="GO:0005576">
    <property type="term" value="C:extracellular region"/>
    <property type="evidence" value="ECO:0007669"/>
    <property type="project" value="UniProtKB-SubCell"/>
</dbReference>
<gene>
    <name evidence="12" type="ORF">ROA7745_02962</name>
</gene>
<evidence type="ECO:0000256" key="5">
    <source>
        <dbReference type="ARBA" id="ARBA00022729"/>
    </source>
</evidence>
<dbReference type="Pfam" id="PF02230">
    <property type="entry name" value="Abhydrolase_2"/>
    <property type="match status" value="1"/>
</dbReference>
<dbReference type="PANTHER" id="PTHR38050">
    <property type="match status" value="1"/>
</dbReference>
<keyword evidence="3" id="KW-0964">Secreted</keyword>
<dbReference type="Proteomes" id="UP000193224">
    <property type="component" value="Unassembled WGS sequence"/>
</dbReference>
<name>A0A1X7BU39_9RHOB</name>
<reference evidence="12 13" key="1">
    <citation type="submission" date="2017-03" db="EMBL/GenBank/DDBJ databases">
        <authorList>
            <person name="Afonso C.L."/>
            <person name="Miller P.J."/>
            <person name="Scott M.A."/>
            <person name="Spackman E."/>
            <person name="Goraichik I."/>
            <person name="Dimitrov K.M."/>
            <person name="Suarez D.L."/>
            <person name="Swayne D.E."/>
        </authorList>
    </citation>
    <scope>NUCLEOTIDE SEQUENCE [LARGE SCALE GENOMIC DNA]</scope>
    <source>
        <strain evidence="12 13">CECT 7745</strain>
    </source>
</reference>
<keyword evidence="6 12" id="KW-0378">Hydrolase</keyword>